<reference evidence="1 2" key="1">
    <citation type="submission" date="2016-01" db="EMBL/GenBank/DDBJ databases">
        <authorList>
            <person name="Peeters C."/>
        </authorList>
    </citation>
    <scope>NUCLEOTIDE SEQUENCE [LARGE SCALE GENOMIC DNA]</scope>
    <source>
        <strain evidence="1">LMG 29315</strain>
    </source>
</reference>
<keyword evidence="2" id="KW-1185">Reference proteome</keyword>
<dbReference type="AlphaFoldDB" id="A0A658QV21"/>
<dbReference type="RefSeq" id="WP_159459351.1">
    <property type="nucleotide sequence ID" value="NZ_FCNV02000002.1"/>
</dbReference>
<dbReference type="EMBL" id="FCNV02000002">
    <property type="protein sequence ID" value="SAL23745.1"/>
    <property type="molecule type" value="Genomic_DNA"/>
</dbReference>
<proteinExistence type="predicted"/>
<gene>
    <name evidence="1" type="ORF">AWB72_01763</name>
</gene>
<dbReference type="Gene3D" id="1.10.150.610">
    <property type="match status" value="1"/>
</dbReference>
<protein>
    <submittedName>
        <fullName evidence="1">Uncharacterized protein</fullName>
    </submittedName>
</protein>
<sequence length="73" mass="8355">MTQYFTSRQGAIKRLMDLKRQFARGYSLFTIDGWRCDGVEVNGLDQVLLNVRAGRILSFRHADADGDQLVYIS</sequence>
<comment type="caution">
    <text evidence="1">The sequence shown here is derived from an EMBL/GenBank/DDBJ whole genome shotgun (WGS) entry which is preliminary data.</text>
</comment>
<dbReference type="Proteomes" id="UP000198263">
    <property type="component" value="Unassembled WGS sequence"/>
</dbReference>
<accession>A0A658QV21</accession>
<name>A0A658QV21_9BURK</name>
<organism evidence="1 2">
    <name type="scientific">Caballeronia concitans</name>
    <dbReference type="NCBI Taxonomy" id="1777133"/>
    <lineage>
        <taxon>Bacteria</taxon>
        <taxon>Pseudomonadati</taxon>
        <taxon>Pseudomonadota</taxon>
        <taxon>Betaproteobacteria</taxon>
        <taxon>Burkholderiales</taxon>
        <taxon>Burkholderiaceae</taxon>
        <taxon>Caballeronia</taxon>
    </lineage>
</organism>
<evidence type="ECO:0000313" key="2">
    <source>
        <dbReference type="Proteomes" id="UP000198263"/>
    </source>
</evidence>
<evidence type="ECO:0000313" key="1">
    <source>
        <dbReference type="EMBL" id="SAL23745.1"/>
    </source>
</evidence>
<dbReference type="OrthoDB" id="9133536at2"/>